<organism evidence="3 4">
    <name type="scientific">[Eubacterium] hominis</name>
    <dbReference type="NCBI Taxonomy" id="2764325"/>
    <lineage>
        <taxon>Bacteria</taxon>
        <taxon>Bacillati</taxon>
        <taxon>Bacillota</taxon>
        <taxon>Erysipelotrichia</taxon>
        <taxon>Erysipelotrichales</taxon>
        <taxon>Erysipelotrichaceae</taxon>
        <taxon>Amedibacillus</taxon>
    </lineage>
</organism>
<dbReference type="RefSeq" id="WP_117453646.1">
    <property type="nucleotide sequence ID" value="NZ_CP060636.1"/>
</dbReference>
<reference evidence="3 4" key="1">
    <citation type="submission" date="2020-08" db="EMBL/GenBank/DDBJ databases">
        <authorList>
            <person name="Liu C."/>
            <person name="Sun Q."/>
        </authorList>
    </citation>
    <scope>NUCLEOTIDE SEQUENCE [LARGE SCALE GENOMIC DNA]</scope>
    <source>
        <strain evidence="3 4">NSJ-61</strain>
    </source>
</reference>
<feature type="domain" description="Peptidase S55" evidence="2">
    <location>
        <begin position="102"/>
        <end position="327"/>
    </location>
</feature>
<evidence type="ECO:0000313" key="3">
    <source>
        <dbReference type="EMBL" id="QNM12012.1"/>
    </source>
</evidence>
<dbReference type="SUPFAM" id="SSF50156">
    <property type="entry name" value="PDZ domain-like"/>
    <property type="match status" value="1"/>
</dbReference>
<evidence type="ECO:0000256" key="1">
    <source>
        <dbReference type="SAM" id="SignalP"/>
    </source>
</evidence>
<protein>
    <submittedName>
        <fullName evidence="3">Stage IV sporulation protein B</fullName>
    </submittedName>
</protein>
<dbReference type="SUPFAM" id="SSF50494">
    <property type="entry name" value="Trypsin-like serine proteases"/>
    <property type="match status" value="1"/>
</dbReference>
<evidence type="ECO:0000313" key="4">
    <source>
        <dbReference type="Proteomes" id="UP000515856"/>
    </source>
</evidence>
<dbReference type="PROSITE" id="PS51494">
    <property type="entry name" value="SPOIVB"/>
    <property type="match status" value="1"/>
</dbReference>
<name>A0A7G9GMI0_9FIRM</name>
<dbReference type="InterPro" id="IPR009003">
    <property type="entry name" value="Peptidase_S1_PA"/>
</dbReference>
<dbReference type="AlphaFoldDB" id="A0A7G9GMI0"/>
<keyword evidence="1" id="KW-0732">Signal</keyword>
<dbReference type="Gene3D" id="2.30.42.10">
    <property type="match status" value="1"/>
</dbReference>
<dbReference type="KEGG" id="ehn:H9Q80_17485"/>
<feature type="chain" id="PRO_5028844415" evidence="1">
    <location>
        <begin position="22"/>
        <end position="327"/>
    </location>
</feature>
<dbReference type="EMBL" id="CP060636">
    <property type="protein sequence ID" value="QNM12012.1"/>
    <property type="molecule type" value="Genomic_DNA"/>
</dbReference>
<feature type="signal peptide" evidence="1">
    <location>
        <begin position="1"/>
        <end position="21"/>
    </location>
</feature>
<keyword evidence="4" id="KW-1185">Reference proteome</keyword>
<sequence length="327" mass="35728">MYKKVLCILTSFAFFFGSISAKELVPGGESIGIQVSYDGVLVSGTYTFMAGSQRIDPSHVIKANDLIIAINGVKVASLQDMANEMNKYQKEINDLTMTIIRNDAKMDVSIQTSYDKTGFHSGLYVKDKITGVGTISYYDPDTGRYGALGHEIMDSDTHTFAKVHEGNIYPAIVDGIQKAKKNVPGEKQATIDFTKSLGDVEKNSSLGIFGQYDLLPENKQAIEVGDHTKVHTGKAMIYTVLSGNQIEMYQITITKVNKQNSRDMKGIELTVDDPALTSQTNGIIQGMSGSPIIQDGQIVGALTHVVTSDPMRGYGVFIDWMLEESVL</sequence>
<accession>A0A7G9GMI0</accession>
<dbReference type="Pfam" id="PF05580">
    <property type="entry name" value="Peptidase_S55"/>
    <property type="match status" value="1"/>
</dbReference>
<gene>
    <name evidence="3" type="ORF">H9Q80_17485</name>
</gene>
<proteinExistence type="predicted"/>
<dbReference type="Proteomes" id="UP000515856">
    <property type="component" value="Chromosome"/>
</dbReference>
<dbReference type="InterPro" id="IPR036034">
    <property type="entry name" value="PDZ_sf"/>
</dbReference>
<dbReference type="InterPro" id="IPR008763">
    <property type="entry name" value="Peptidase_S55"/>
</dbReference>
<evidence type="ECO:0000259" key="2">
    <source>
        <dbReference type="PROSITE" id="PS51494"/>
    </source>
</evidence>